<evidence type="ECO:0000256" key="2">
    <source>
        <dbReference type="SAM" id="Phobius"/>
    </source>
</evidence>
<proteinExistence type="predicted"/>
<keyword evidence="5" id="KW-1185">Reference proteome</keyword>
<feature type="transmembrane region" description="Helical" evidence="2">
    <location>
        <begin position="85"/>
        <end position="106"/>
    </location>
</feature>
<reference evidence="5" key="1">
    <citation type="journal article" date="2019" name="Int. J. Syst. Evol. Microbiol.">
        <title>The Global Catalogue of Microorganisms (GCM) 10K type strain sequencing project: providing services to taxonomists for standard genome sequencing and annotation.</title>
        <authorList>
            <consortium name="The Broad Institute Genomics Platform"/>
            <consortium name="The Broad Institute Genome Sequencing Center for Infectious Disease"/>
            <person name="Wu L."/>
            <person name="Ma J."/>
        </authorList>
    </citation>
    <scope>NUCLEOTIDE SEQUENCE [LARGE SCALE GENOMIC DNA]</scope>
    <source>
        <strain evidence="5">JCM 11813</strain>
    </source>
</reference>
<evidence type="ECO:0000313" key="4">
    <source>
        <dbReference type="EMBL" id="GAA1139999.1"/>
    </source>
</evidence>
<feature type="transmembrane region" description="Helical" evidence="2">
    <location>
        <begin position="126"/>
        <end position="148"/>
    </location>
</feature>
<evidence type="ECO:0000313" key="5">
    <source>
        <dbReference type="Proteomes" id="UP001499979"/>
    </source>
</evidence>
<feature type="transmembrane region" description="Helical" evidence="2">
    <location>
        <begin position="52"/>
        <end position="73"/>
    </location>
</feature>
<feature type="compositionally biased region" description="Polar residues" evidence="1">
    <location>
        <begin position="1"/>
        <end position="12"/>
    </location>
</feature>
<feature type="region of interest" description="Disordered" evidence="1">
    <location>
        <begin position="1"/>
        <end position="22"/>
    </location>
</feature>
<protein>
    <recommendedName>
        <fullName evidence="3">DUF4234 domain-containing protein</fullName>
    </recommendedName>
</protein>
<dbReference type="RefSeq" id="WP_343907314.1">
    <property type="nucleotide sequence ID" value="NZ_BAAAJE010000006.1"/>
</dbReference>
<keyword evidence="2" id="KW-1133">Transmembrane helix</keyword>
<sequence>MTDTNEPAQSQSAVPPPYEAAPAAPEPVPAMAGGALAAPYAAAAGPVGKIRSTGTCILLTVVTLGVYSWYWYYKVHDEMKRHSGEGIGGGIALLLAILVGIVMPFITSNEVGKLYERDGKKPPVTAATGLWYLLLGWLFLIGAIVWFVKTNGALNDYWRSKGARED</sequence>
<dbReference type="Proteomes" id="UP001499979">
    <property type="component" value="Unassembled WGS sequence"/>
</dbReference>
<evidence type="ECO:0000256" key="1">
    <source>
        <dbReference type="SAM" id="MobiDB-lite"/>
    </source>
</evidence>
<dbReference type="InterPro" id="IPR025328">
    <property type="entry name" value="DUF4234"/>
</dbReference>
<dbReference type="Pfam" id="PF14018">
    <property type="entry name" value="DUF4234"/>
    <property type="match status" value="1"/>
</dbReference>
<comment type="caution">
    <text evidence="4">The sequence shown here is derived from an EMBL/GenBank/DDBJ whole genome shotgun (WGS) entry which is preliminary data.</text>
</comment>
<feature type="domain" description="DUF4234" evidence="3">
    <location>
        <begin position="51"/>
        <end position="155"/>
    </location>
</feature>
<gene>
    <name evidence="4" type="ORF">GCM10009606_19520</name>
</gene>
<accession>A0ABP4EWM6</accession>
<dbReference type="EMBL" id="BAAAJE010000006">
    <property type="protein sequence ID" value="GAA1139999.1"/>
    <property type="molecule type" value="Genomic_DNA"/>
</dbReference>
<name>A0ABP4EWM6_9ACTN</name>
<organism evidence="4 5">
    <name type="scientific">Nocardioides aquiterrae</name>
    <dbReference type="NCBI Taxonomy" id="203799"/>
    <lineage>
        <taxon>Bacteria</taxon>
        <taxon>Bacillati</taxon>
        <taxon>Actinomycetota</taxon>
        <taxon>Actinomycetes</taxon>
        <taxon>Propionibacteriales</taxon>
        <taxon>Nocardioidaceae</taxon>
        <taxon>Nocardioides</taxon>
    </lineage>
</organism>
<evidence type="ECO:0000259" key="3">
    <source>
        <dbReference type="Pfam" id="PF14018"/>
    </source>
</evidence>
<keyword evidence="2" id="KW-0472">Membrane</keyword>
<keyword evidence="2" id="KW-0812">Transmembrane</keyword>